<dbReference type="EMBL" id="CP002691">
    <property type="protein sequence ID" value="AEE50925.1"/>
    <property type="molecule type" value="Genomic_DNA"/>
</dbReference>
<protein>
    <submittedName>
        <fullName evidence="2">Methyltransferase FkbM family</fullName>
    </submittedName>
</protein>
<dbReference type="KEGG" id="hhy:Halhy_3062"/>
<dbReference type="InterPro" id="IPR006342">
    <property type="entry name" value="FkbM_mtfrase"/>
</dbReference>
<dbReference type="AlphaFoldDB" id="F4KPI7"/>
<evidence type="ECO:0000313" key="3">
    <source>
        <dbReference type="Proteomes" id="UP000008461"/>
    </source>
</evidence>
<dbReference type="SUPFAM" id="SSF53335">
    <property type="entry name" value="S-adenosyl-L-methionine-dependent methyltransferases"/>
    <property type="match status" value="1"/>
</dbReference>
<keyword evidence="3" id="KW-1185">Reference proteome</keyword>
<evidence type="ECO:0000313" key="2">
    <source>
        <dbReference type="EMBL" id="AEE50925.1"/>
    </source>
</evidence>
<dbReference type="InterPro" id="IPR052514">
    <property type="entry name" value="SAM-dependent_MTase"/>
</dbReference>
<keyword evidence="2" id="KW-0808">Transferase</keyword>
<reference key="2">
    <citation type="submission" date="2011-04" db="EMBL/GenBank/DDBJ databases">
        <title>Complete sequence of chromosome of Haliscomenobacter hydrossis DSM 1100.</title>
        <authorList>
            <consortium name="US DOE Joint Genome Institute (JGI-PGF)"/>
            <person name="Lucas S."/>
            <person name="Han J."/>
            <person name="Lapidus A."/>
            <person name="Bruce D."/>
            <person name="Goodwin L."/>
            <person name="Pitluck S."/>
            <person name="Peters L."/>
            <person name="Kyrpides N."/>
            <person name="Mavromatis K."/>
            <person name="Ivanova N."/>
            <person name="Ovchinnikova G."/>
            <person name="Pagani I."/>
            <person name="Daligault H."/>
            <person name="Detter J.C."/>
            <person name="Han C."/>
            <person name="Land M."/>
            <person name="Hauser L."/>
            <person name="Markowitz V."/>
            <person name="Cheng J.-F."/>
            <person name="Hugenholtz P."/>
            <person name="Woyke T."/>
            <person name="Wu D."/>
            <person name="Verbarg S."/>
            <person name="Frueling A."/>
            <person name="Brambilla E."/>
            <person name="Klenk H.-P."/>
            <person name="Eisen J.A."/>
        </authorList>
    </citation>
    <scope>NUCLEOTIDE SEQUENCE</scope>
    <source>
        <strain>DSM 1100</strain>
    </source>
</reference>
<evidence type="ECO:0000259" key="1">
    <source>
        <dbReference type="Pfam" id="PF05050"/>
    </source>
</evidence>
<organism evidence="2 3">
    <name type="scientific">Haliscomenobacter hydrossis (strain ATCC 27775 / DSM 1100 / LMG 10767 / O)</name>
    <dbReference type="NCBI Taxonomy" id="760192"/>
    <lineage>
        <taxon>Bacteria</taxon>
        <taxon>Pseudomonadati</taxon>
        <taxon>Bacteroidota</taxon>
        <taxon>Saprospiria</taxon>
        <taxon>Saprospirales</taxon>
        <taxon>Haliscomenobacteraceae</taxon>
        <taxon>Haliscomenobacter</taxon>
    </lineage>
</organism>
<dbReference type="InterPro" id="IPR029063">
    <property type="entry name" value="SAM-dependent_MTases_sf"/>
</dbReference>
<reference evidence="2 3" key="1">
    <citation type="journal article" date="2011" name="Stand. Genomic Sci.">
        <title>Complete genome sequence of Haliscomenobacter hydrossis type strain (O).</title>
        <authorList>
            <consortium name="US DOE Joint Genome Institute (JGI-PGF)"/>
            <person name="Daligault H."/>
            <person name="Lapidus A."/>
            <person name="Zeytun A."/>
            <person name="Nolan M."/>
            <person name="Lucas S."/>
            <person name="Del Rio T.G."/>
            <person name="Tice H."/>
            <person name="Cheng J.F."/>
            <person name="Tapia R."/>
            <person name="Han C."/>
            <person name="Goodwin L."/>
            <person name="Pitluck S."/>
            <person name="Liolios K."/>
            <person name="Pagani I."/>
            <person name="Ivanova N."/>
            <person name="Huntemann M."/>
            <person name="Mavromatis K."/>
            <person name="Mikhailova N."/>
            <person name="Pati A."/>
            <person name="Chen A."/>
            <person name="Palaniappan K."/>
            <person name="Land M."/>
            <person name="Hauser L."/>
            <person name="Brambilla E.M."/>
            <person name="Rohde M."/>
            <person name="Verbarg S."/>
            <person name="Goker M."/>
            <person name="Bristow J."/>
            <person name="Eisen J.A."/>
            <person name="Markowitz V."/>
            <person name="Hugenholtz P."/>
            <person name="Kyrpides N.C."/>
            <person name="Klenk H.P."/>
            <person name="Woyke T."/>
        </authorList>
    </citation>
    <scope>NUCLEOTIDE SEQUENCE [LARGE SCALE GENOMIC DNA]</scope>
    <source>
        <strain evidence="3">ATCC 27775 / DSM 1100 / LMG 10767 / O</strain>
    </source>
</reference>
<dbReference type="GO" id="GO:0008168">
    <property type="term" value="F:methyltransferase activity"/>
    <property type="evidence" value="ECO:0007669"/>
    <property type="project" value="UniProtKB-KW"/>
</dbReference>
<keyword evidence="2" id="KW-0489">Methyltransferase</keyword>
<dbReference type="Proteomes" id="UP000008461">
    <property type="component" value="Chromosome"/>
</dbReference>
<dbReference type="PANTHER" id="PTHR34203:SF15">
    <property type="entry name" value="SLL1173 PROTEIN"/>
    <property type="match status" value="1"/>
</dbReference>
<dbReference type="Pfam" id="PF05050">
    <property type="entry name" value="Methyltransf_21"/>
    <property type="match status" value="1"/>
</dbReference>
<dbReference type="STRING" id="760192.Halhy_3062"/>
<dbReference type="eggNOG" id="COG2242">
    <property type="taxonomic scope" value="Bacteria"/>
</dbReference>
<dbReference type="OrthoDB" id="9812600at2"/>
<feature type="domain" description="Methyltransferase FkbM" evidence="1">
    <location>
        <begin position="99"/>
        <end position="267"/>
    </location>
</feature>
<dbReference type="RefSeq" id="WP_013765468.1">
    <property type="nucleotide sequence ID" value="NC_015510.1"/>
</dbReference>
<proteinExistence type="predicted"/>
<dbReference type="Gene3D" id="3.40.50.150">
    <property type="entry name" value="Vaccinia Virus protein VP39"/>
    <property type="match status" value="1"/>
</dbReference>
<accession>F4KPI7</accession>
<sequence>MNVKEGLQRVEQLALGSKITRLTAQPLKYLLGMAFMKIIYPITKRGIMVKARTFFGADLQLVLPSGMDIYLTGGKSHVSEIRLARFMINTLKEGEQFMDVGAHLGYFSTLAAHLVGTSGRVVAFEASKNTFAFLSKNLQRLPQASCLNQAVSDENGVLSFYEFPILYSEYNTLEIKQFEQENWYIKNKPSKANVTTITLDEFIAQNHLQPDLIKIDVEGAEYRVLMGMQNFLKTTFKCPIVIEYLSAERHNTAHQDAANLLRAMGYKSFIIDPEGKLMAVPDLNGYLLRNNLESDNIVFQKNQPSY</sequence>
<gene>
    <name evidence="2" type="ordered locus">Halhy_3062</name>
</gene>
<dbReference type="NCBIfam" id="TIGR01444">
    <property type="entry name" value="fkbM_fam"/>
    <property type="match status" value="1"/>
</dbReference>
<dbReference type="PANTHER" id="PTHR34203">
    <property type="entry name" value="METHYLTRANSFERASE, FKBM FAMILY PROTEIN"/>
    <property type="match status" value="1"/>
</dbReference>
<name>F4KPI7_HALH1</name>
<dbReference type="GO" id="GO:0032259">
    <property type="term" value="P:methylation"/>
    <property type="evidence" value="ECO:0007669"/>
    <property type="project" value="UniProtKB-KW"/>
</dbReference>
<dbReference type="HOGENOM" id="CLU_930318_0_0_10"/>